<dbReference type="PROSITE" id="PS51035">
    <property type="entry name" value="BAG"/>
    <property type="match status" value="1"/>
</dbReference>
<proteinExistence type="predicted"/>
<dbReference type="Proteomes" id="UP001652625">
    <property type="component" value="Chromosome 03"/>
</dbReference>
<feature type="domain" description="BAG" evidence="3">
    <location>
        <begin position="161"/>
        <end position="239"/>
    </location>
</feature>
<dbReference type="InterPro" id="IPR036533">
    <property type="entry name" value="BAG_dom_sf"/>
</dbReference>
<evidence type="ECO:0000313" key="5">
    <source>
        <dbReference type="RefSeq" id="XP_065649589.1"/>
    </source>
</evidence>
<organism evidence="4 5">
    <name type="scientific">Hydra vulgaris</name>
    <name type="common">Hydra</name>
    <name type="synonym">Hydra attenuata</name>
    <dbReference type="NCBI Taxonomy" id="6087"/>
    <lineage>
        <taxon>Eukaryota</taxon>
        <taxon>Metazoa</taxon>
        <taxon>Cnidaria</taxon>
        <taxon>Hydrozoa</taxon>
        <taxon>Hydroidolina</taxon>
        <taxon>Anthoathecata</taxon>
        <taxon>Aplanulata</taxon>
        <taxon>Hydridae</taxon>
        <taxon>Hydra</taxon>
    </lineage>
</organism>
<dbReference type="Gene3D" id="1.20.58.120">
    <property type="entry name" value="BAG domain"/>
    <property type="match status" value="1"/>
</dbReference>
<dbReference type="SUPFAM" id="SSF63491">
    <property type="entry name" value="BAG domain"/>
    <property type="match status" value="1"/>
</dbReference>
<evidence type="ECO:0000256" key="1">
    <source>
        <dbReference type="SAM" id="Coils"/>
    </source>
</evidence>
<dbReference type="InterPro" id="IPR003103">
    <property type="entry name" value="BAG_domain"/>
</dbReference>
<keyword evidence="1" id="KW-0175">Coiled coil</keyword>
<dbReference type="SMART" id="SM00264">
    <property type="entry name" value="BAG"/>
    <property type="match status" value="1"/>
</dbReference>
<feature type="region of interest" description="Disordered" evidence="2">
    <location>
        <begin position="259"/>
        <end position="278"/>
    </location>
</feature>
<gene>
    <name evidence="5" type="primary">LOC136078238</name>
</gene>
<dbReference type="GeneID" id="136078238"/>
<protein>
    <submittedName>
        <fullName evidence="5">Uncharacterized protein LOC136078238</fullName>
    </submittedName>
</protein>
<feature type="compositionally biased region" description="Polar residues" evidence="2">
    <location>
        <begin position="268"/>
        <end position="277"/>
    </location>
</feature>
<feature type="coiled-coil region" evidence="1">
    <location>
        <begin position="144"/>
        <end position="185"/>
    </location>
</feature>
<reference evidence="5" key="1">
    <citation type="submission" date="2025-08" db="UniProtKB">
        <authorList>
            <consortium name="RefSeq"/>
        </authorList>
    </citation>
    <scope>IDENTIFICATION</scope>
</reference>
<name>A0ABM4BKP2_HYDVU</name>
<evidence type="ECO:0000259" key="3">
    <source>
        <dbReference type="PROSITE" id="PS51035"/>
    </source>
</evidence>
<evidence type="ECO:0000313" key="4">
    <source>
        <dbReference type="Proteomes" id="UP001652625"/>
    </source>
</evidence>
<dbReference type="Pfam" id="PF02179">
    <property type="entry name" value="BAG"/>
    <property type="match status" value="1"/>
</dbReference>
<evidence type="ECO:0000256" key="2">
    <source>
        <dbReference type="SAM" id="MobiDB-lite"/>
    </source>
</evidence>
<keyword evidence="4" id="KW-1185">Reference proteome</keyword>
<sequence>MGYYYPYMSRSNGMHDDFSIKRKRNSGLHPYFFSDNLGSCGEELYQPHNRFNQRCKQPGHSFKSPKEAGKVTQIPIYFADKQSKSVDHQDINNTLKSVNLQNVSNALKAKNCNESHSNNIQSEKESYHGACEINIPIGIEKDFKEELENNVTKIKNNVETNLAEIENILRNVNAINNEIDTLLNDNFQEKKILWFEELLTKYMIDLDKILAEGEEQIRCARKNVINKINQIFDKLAAKMNQTKNIVQEIEQVPNEFSDFDSTEENHLNSEQTTSSEVVEQDSNDIAEIKHLLSGIVTECCTNCGENS</sequence>
<dbReference type="RefSeq" id="XP_065649589.1">
    <property type="nucleotide sequence ID" value="XM_065793517.1"/>
</dbReference>
<accession>A0ABM4BKP2</accession>